<proteinExistence type="predicted"/>
<name>Q6IGY2_DROME</name>
<dbReference type="EMBL" id="BK003634">
    <property type="protein sequence ID" value="DAA02332.1"/>
    <property type="molecule type" value="Genomic_DNA"/>
</dbReference>
<protein>
    <submittedName>
        <fullName evidence="2">HDC04273</fullName>
    </submittedName>
</protein>
<feature type="chain" id="PRO_5004274500" evidence="1">
    <location>
        <begin position="26"/>
        <end position="108"/>
    </location>
</feature>
<evidence type="ECO:0000256" key="1">
    <source>
        <dbReference type="SAM" id="SignalP"/>
    </source>
</evidence>
<feature type="signal peptide" evidence="1">
    <location>
        <begin position="1"/>
        <end position="25"/>
    </location>
</feature>
<dbReference type="AlphaFoldDB" id="Q6IGY2"/>
<organism evidence="2">
    <name type="scientific">Drosophila melanogaster</name>
    <name type="common">Fruit fly</name>
    <dbReference type="NCBI Taxonomy" id="7227"/>
    <lineage>
        <taxon>Eukaryota</taxon>
        <taxon>Metazoa</taxon>
        <taxon>Ecdysozoa</taxon>
        <taxon>Arthropoda</taxon>
        <taxon>Hexapoda</taxon>
        <taxon>Insecta</taxon>
        <taxon>Pterygota</taxon>
        <taxon>Neoptera</taxon>
        <taxon>Endopterygota</taxon>
        <taxon>Diptera</taxon>
        <taxon>Brachycera</taxon>
        <taxon>Muscomorpha</taxon>
        <taxon>Ephydroidea</taxon>
        <taxon>Drosophilidae</taxon>
        <taxon>Drosophila</taxon>
        <taxon>Sophophora</taxon>
    </lineage>
</organism>
<keyword evidence="1" id="KW-0732">Signal</keyword>
<sequence>MMLHLHLHLLLLLLLLLFLLQLQLAWCRVATHRLLPLRSRLMKLPNEASLPHPLSPEPPSMCATSLPTPPVSAQRAVTLACQTLWQTLTISAVFGCTSSSPCSSYAAP</sequence>
<accession>Q6IGY2</accession>
<gene>
    <name evidence="2" type="ORF">HDC04273</name>
</gene>
<reference evidence="2" key="1">
    <citation type="journal article" date="2003" name="Genome Biol.">
        <title>An integrated gene annotation and transcriptional profiling approach towards the full gene content of the Drosophila genome.</title>
        <authorList>
            <person name="Hild M."/>
            <person name="Beckmann B."/>
            <person name="Haas S.A."/>
            <person name="Koch B."/>
            <person name="Solovyev V."/>
            <person name="Busold C."/>
            <person name="Fellenberg K."/>
            <person name="Boutros M."/>
            <person name="Vingron M."/>
            <person name="Sauer F."/>
            <person name="Hoheisel J.D."/>
            <person name="Paro R."/>
        </authorList>
    </citation>
    <scope>NUCLEOTIDE SEQUENCE</scope>
</reference>
<evidence type="ECO:0000313" key="2">
    <source>
        <dbReference type="EMBL" id="DAA02332.1"/>
    </source>
</evidence>